<keyword evidence="1" id="KW-0238">DNA-binding</keyword>
<protein>
    <submittedName>
        <fullName evidence="3">MerR family transcriptional regulator</fullName>
    </submittedName>
</protein>
<dbReference type="PRINTS" id="PR00040">
    <property type="entry name" value="HTHMERR"/>
</dbReference>
<evidence type="ECO:0000256" key="1">
    <source>
        <dbReference type="ARBA" id="ARBA00023125"/>
    </source>
</evidence>
<sequence>MTAGVEYTIDELAREAGTTVRSLRVYHERGVLPPPQVKGRTGFYGADHLNRVRTISRLLDRGIKLNGIKELLNAWDRGDDLGDILGVGEPGAPETAVAETGDTVAATELAERYRDVPNGLARVVAAGLYEPVDAATYRIADRRLAHGFDRLTAAGIPADQALGELERLRADADRIARRFVDLFRGTIWALFQDSPGGPAEIADLGQQLAAARAIPGETAAELVNRFIAKYLDQDAEVAEILPGD</sequence>
<dbReference type="Pfam" id="PF13411">
    <property type="entry name" value="MerR_1"/>
    <property type="match status" value="1"/>
</dbReference>
<comment type="caution">
    <text evidence="3">The sequence shown here is derived from an EMBL/GenBank/DDBJ whole genome shotgun (WGS) entry which is preliminary data.</text>
</comment>
<dbReference type="PROSITE" id="PS50937">
    <property type="entry name" value="HTH_MERR_2"/>
    <property type="match status" value="1"/>
</dbReference>
<feature type="domain" description="HTH merR-type" evidence="2">
    <location>
        <begin position="6"/>
        <end position="74"/>
    </location>
</feature>
<evidence type="ECO:0000313" key="4">
    <source>
        <dbReference type="Proteomes" id="UP000702209"/>
    </source>
</evidence>
<gene>
    <name evidence="3" type="ORF">IU459_23960</name>
</gene>
<dbReference type="InterPro" id="IPR000551">
    <property type="entry name" value="MerR-type_HTH_dom"/>
</dbReference>
<dbReference type="Gene3D" id="1.10.1660.10">
    <property type="match status" value="1"/>
</dbReference>
<proteinExistence type="predicted"/>
<keyword evidence="4" id="KW-1185">Reference proteome</keyword>
<reference evidence="3 4" key="1">
    <citation type="submission" date="2020-10" db="EMBL/GenBank/DDBJ databases">
        <title>Identification of Nocardia species via Next-generation sequencing and recognition of intraspecies genetic diversity.</title>
        <authorList>
            <person name="Li P."/>
            <person name="Li P."/>
            <person name="Lu B."/>
        </authorList>
    </citation>
    <scope>NUCLEOTIDE SEQUENCE [LARGE SCALE GENOMIC DNA]</scope>
    <source>
        <strain evidence="3 4">BJ06-0157</strain>
    </source>
</reference>
<evidence type="ECO:0000313" key="3">
    <source>
        <dbReference type="EMBL" id="MBF6300576.1"/>
    </source>
</evidence>
<accession>A0ABS0CVE2</accession>
<dbReference type="InterPro" id="IPR047057">
    <property type="entry name" value="MerR_fam"/>
</dbReference>
<dbReference type="PANTHER" id="PTHR30204">
    <property type="entry name" value="REDOX-CYCLING DRUG-SENSING TRANSCRIPTIONAL ACTIVATOR SOXR"/>
    <property type="match status" value="1"/>
</dbReference>
<dbReference type="RefSeq" id="WP_195131817.1">
    <property type="nucleotide sequence ID" value="NZ_JADLQX010000019.1"/>
</dbReference>
<name>A0ABS0CVE2_9NOCA</name>
<organism evidence="3 4">
    <name type="scientific">Nocardia amamiensis</name>
    <dbReference type="NCBI Taxonomy" id="404578"/>
    <lineage>
        <taxon>Bacteria</taxon>
        <taxon>Bacillati</taxon>
        <taxon>Actinomycetota</taxon>
        <taxon>Actinomycetes</taxon>
        <taxon>Mycobacteriales</taxon>
        <taxon>Nocardiaceae</taxon>
        <taxon>Nocardia</taxon>
    </lineage>
</organism>
<dbReference type="SMART" id="SM00422">
    <property type="entry name" value="HTH_MERR"/>
    <property type="match status" value="1"/>
</dbReference>
<evidence type="ECO:0000259" key="2">
    <source>
        <dbReference type="PROSITE" id="PS50937"/>
    </source>
</evidence>
<dbReference type="InterPro" id="IPR009061">
    <property type="entry name" value="DNA-bd_dom_put_sf"/>
</dbReference>
<dbReference type="EMBL" id="JADLQX010000019">
    <property type="protein sequence ID" value="MBF6300576.1"/>
    <property type="molecule type" value="Genomic_DNA"/>
</dbReference>
<dbReference type="PANTHER" id="PTHR30204:SF93">
    <property type="entry name" value="HTH MERR-TYPE DOMAIN-CONTAINING PROTEIN"/>
    <property type="match status" value="1"/>
</dbReference>
<dbReference type="Proteomes" id="UP000702209">
    <property type="component" value="Unassembled WGS sequence"/>
</dbReference>
<dbReference type="SUPFAM" id="SSF46955">
    <property type="entry name" value="Putative DNA-binding domain"/>
    <property type="match status" value="1"/>
</dbReference>